<keyword evidence="4" id="KW-0547">Nucleotide-binding</keyword>
<evidence type="ECO:0000256" key="6">
    <source>
        <dbReference type="ARBA" id="ARBA00022840"/>
    </source>
</evidence>
<name>A0AAV6LGP1_9ERIC</name>
<keyword evidence="3" id="KW-0808">Transferase</keyword>
<dbReference type="GO" id="GO:0005524">
    <property type="term" value="F:ATP binding"/>
    <property type="evidence" value="ECO:0007669"/>
    <property type="project" value="UniProtKB-KW"/>
</dbReference>
<dbReference type="AlphaFoldDB" id="A0AAV6LGP1"/>
<keyword evidence="5" id="KW-0418">Kinase</keyword>
<keyword evidence="11" id="KW-1185">Reference proteome</keyword>
<evidence type="ECO:0000313" key="10">
    <source>
        <dbReference type="EMBL" id="KAG5563519.1"/>
    </source>
</evidence>
<protein>
    <recommendedName>
        <fullName evidence="1">non-specific serine/threonine protein kinase</fullName>
        <ecNumber evidence="1">2.7.11.1</ecNumber>
    </recommendedName>
</protein>
<dbReference type="Proteomes" id="UP000823749">
    <property type="component" value="Chromosome 2"/>
</dbReference>
<evidence type="ECO:0000256" key="1">
    <source>
        <dbReference type="ARBA" id="ARBA00012513"/>
    </source>
</evidence>
<gene>
    <name evidence="10" type="ORF">RHGRI_006077</name>
</gene>
<organism evidence="10 11">
    <name type="scientific">Rhododendron griersonianum</name>
    <dbReference type="NCBI Taxonomy" id="479676"/>
    <lineage>
        <taxon>Eukaryota</taxon>
        <taxon>Viridiplantae</taxon>
        <taxon>Streptophyta</taxon>
        <taxon>Embryophyta</taxon>
        <taxon>Tracheophyta</taxon>
        <taxon>Spermatophyta</taxon>
        <taxon>Magnoliopsida</taxon>
        <taxon>eudicotyledons</taxon>
        <taxon>Gunneridae</taxon>
        <taxon>Pentapetalae</taxon>
        <taxon>asterids</taxon>
        <taxon>Ericales</taxon>
        <taxon>Ericaceae</taxon>
        <taxon>Ericoideae</taxon>
        <taxon>Rhodoreae</taxon>
        <taxon>Rhododendron</taxon>
    </lineage>
</organism>
<evidence type="ECO:0000256" key="5">
    <source>
        <dbReference type="ARBA" id="ARBA00022777"/>
    </source>
</evidence>
<keyword evidence="2" id="KW-0723">Serine/threonine-protein kinase</keyword>
<evidence type="ECO:0000313" key="11">
    <source>
        <dbReference type="Proteomes" id="UP000823749"/>
    </source>
</evidence>
<proteinExistence type="predicted"/>
<evidence type="ECO:0000256" key="2">
    <source>
        <dbReference type="ARBA" id="ARBA00022527"/>
    </source>
</evidence>
<dbReference type="PANTHER" id="PTHR13902">
    <property type="entry name" value="SERINE/THREONINE-PROTEIN KINASE WNK WITH NO LYSINE -RELATED"/>
    <property type="match status" value="1"/>
</dbReference>
<comment type="caution">
    <text evidence="10">The sequence shown here is derived from an EMBL/GenBank/DDBJ whole genome shotgun (WGS) entry which is preliminary data.</text>
</comment>
<reference evidence="10" key="1">
    <citation type="submission" date="2020-08" db="EMBL/GenBank/DDBJ databases">
        <title>Plant Genome Project.</title>
        <authorList>
            <person name="Zhang R.-G."/>
        </authorList>
    </citation>
    <scope>NUCLEOTIDE SEQUENCE</scope>
    <source>
        <strain evidence="10">WSP0</strain>
        <tissue evidence="10">Leaf</tissue>
    </source>
</reference>
<accession>A0AAV6LGP1</accession>
<sequence length="201" mass="22777">MVMTQFHSLCASLSHVVSHARNIRFVFYLARDTAQSIAGEMVFELDLSNEDLAFIAELVDNLIIKLLPNWKPSCGNSRSKGSPCEDSPHLNNQSSMRCSWASRSERISGEAIFKEHDSTSYANKETSEIAFPCSSLSNDVSSLSFSTQSVGDGDQRDELKLELDAIDMQYRQSFHELLRMREEAMENVKKKWILERKISVC</sequence>
<evidence type="ECO:0000256" key="4">
    <source>
        <dbReference type="ARBA" id="ARBA00022741"/>
    </source>
</evidence>
<dbReference type="EC" id="2.7.11.1" evidence="1"/>
<evidence type="ECO:0000256" key="3">
    <source>
        <dbReference type="ARBA" id="ARBA00022679"/>
    </source>
</evidence>
<comment type="catalytic activity">
    <reaction evidence="7">
        <text>L-threonyl-[protein] + ATP = O-phospho-L-threonyl-[protein] + ADP + H(+)</text>
        <dbReference type="Rhea" id="RHEA:46608"/>
        <dbReference type="Rhea" id="RHEA-COMP:11060"/>
        <dbReference type="Rhea" id="RHEA-COMP:11605"/>
        <dbReference type="ChEBI" id="CHEBI:15378"/>
        <dbReference type="ChEBI" id="CHEBI:30013"/>
        <dbReference type="ChEBI" id="CHEBI:30616"/>
        <dbReference type="ChEBI" id="CHEBI:61977"/>
        <dbReference type="ChEBI" id="CHEBI:456216"/>
        <dbReference type="EC" id="2.7.11.1"/>
    </reaction>
</comment>
<dbReference type="EMBL" id="JACTNZ010000002">
    <property type="protein sequence ID" value="KAG5563519.1"/>
    <property type="molecule type" value="Genomic_DNA"/>
</dbReference>
<evidence type="ECO:0000256" key="7">
    <source>
        <dbReference type="ARBA" id="ARBA00047899"/>
    </source>
</evidence>
<dbReference type="GO" id="GO:0004674">
    <property type="term" value="F:protein serine/threonine kinase activity"/>
    <property type="evidence" value="ECO:0007669"/>
    <property type="project" value="UniProtKB-KW"/>
</dbReference>
<dbReference type="InterPro" id="IPR024678">
    <property type="entry name" value="Kinase_OSR1/WNK_CCT"/>
</dbReference>
<keyword evidence="6" id="KW-0067">ATP-binding</keyword>
<dbReference type="InterPro" id="IPR050588">
    <property type="entry name" value="WNK_Ser-Thr_kinase"/>
</dbReference>
<evidence type="ECO:0000259" key="9">
    <source>
        <dbReference type="Pfam" id="PF12202"/>
    </source>
</evidence>
<dbReference type="Pfam" id="PF12202">
    <property type="entry name" value="OSR1_C"/>
    <property type="match status" value="1"/>
</dbReference>
<feature type="domain" description="Serine/threonine-protein kinase OSR1/WNK CCT" evidence="9">
    <location>
        <begin position="22"/>
        <end position="63"/>
    </location>
</feature>
<evidence type="ECO:0000256" key="8">
    <source>
        <dbReference type="ARBA" id="ARBA00048679"/>
    </source>
</evidence>
<comment type="catalytic activity">
    <reaction evidence="8">
        <text>L-seryl-[protein] + ATP = O-phospho-L-seryl-[protein] + ADP + H(+)</text>
        <dbReference type="Rhea" id="RHEA:17989"/>
        <dbReference type="Rhea" id="RHEA-COMP:9863"/>
        <dbReference type="Rhea" id="RHEA-COMP:11604"/>
        <dbReference type="ChEBI" id="CHEBI:15378"/>
        <dbReference type="ChEBI" id="CHEBI:29999"/>
        <dbReference type="ChEBI" id="CHEBI:30616"/>
        <dbReference type="ChEBI" id="CHEBI:83421"/>
        <dbReference type="ChEBI" id="CHEBI:456216"/>
        <dbReference type="EC" id="2.7.11.1"/>
    </reaction>
</comment>